<evidence type="ECO:0000256" key="2">
    <source>
        <dbReference type="ARBA" id="ARBA00023015"/>
    </source>
</evidence>
<dbReference type="Pfam" id="PF00126">
    <property type="entry name" value="HTH_1"/>
    <property type="match status" value="1"/>
</dbReference>
<dbReference type="CDD" id="cd08422">
    <property type="entry name" value="PBP2_CrgA_like"/>
    <property type="match status" value="1"/>
</dbReference>
<evidence type="ECO:0000313" key="6">
    <source>
        <dbReference type="EMBL" id="CAJ0780819.1"/>
    </source>
</evidence>
<keyword evidence="4" id="KW-0804">Transcription</keyword>
<reference evidence="6 7" key="1">
    <citation type="submission" date="2023-07" db="EMBL/GenBank/DDBJ databases">
        <authorList>
            <person name="Peeters C."/>
        </authorList>
    </citation>
    <scope>NUCLEOTIDE SEQUENCE [LARGE SCALE GENOMIC DNA]</scope>
    <source>
        <strain evidence="6 7">LMG 7141</strain>
    </source>
</reference>
<keyword evidence="2" id="KW-0805">Transcription regulation</keyword>
<evidence type="ECO:0000256" key="4">
    <source>
        <dbReference type="ARBA" id="ARBA00023163"/>
    </source>
</evidence>
<dbReference type="PANTHER" id="PTHR30537:SF5">
    <property type="entry name" value="HTH-TYPE TRANSCRIPTIONAL ACTIVATOR TTDR-RELATED"/>
    <property type="match status" value="1"/>
</dbReference>
<keyword evidence="7" id="KW-1185">Reference proteome</keyword>
<evidence type="ECO:0000256" key="1">
    <source>
        <dbReference type="ARBA" id="ARBA00009437"/>
    </source>
</evidence>
<dbReference type="Proteomes" id="UP001189616">
    <property type="component" value="Unassembled WGS sequence"/>
</dbReference>
<name>A0ABN9IGR2_9RALS</name>
<sequence>MKAADWKDWEIFCRVVEGQGFTKGAALAGVQKSSASTAVSRVEASVRARLFERNTRHVRVTQQGRLLYEKLAPLFEALVDVTRDAEAASEEVRGTLKIATPYEIGVQQLSPCLSQLMQTYPDLQVQVDVTWEQPDLVRQGYDLAFVMTNTALRDSGITCKRVVLWERAFFASPELIARLGCPTRPGDLNDWPTIGSDDETLWEFFHDIDAPEDVQITPRMRTCSAELRMRAALHGLGIARLTQQFAADEVARGRLTRVFPAFRSTPLKVYALMPARKNMPAAVRAFLATLESTLDLAGPNGTLRAPRP</sequence>
<dbReference type="InterPro" id="IPR000847">
    <property type="entry name" value="LysR_HTH_N"/>
</dbReference>
<comment type="similarity">
    <text evidence="1">Belongs to the LysR transcriptional regulatory family.</text>
</comment>
<organism evidence="6 7">
    <name type="scientific">Ralstonia condita</name>
    <dbReference type="NCBI Taxonomy" id="3058600"/>
    <lineage>
        <taxon>Bacteria</taxon>
        <taxon>Pseudomonadati</taxon>
        <taxon>Pseudomonadota</taxon>
        <taxon>Betaproteobacteria</taxon>
        <taxon>Burkholderiales</taxon>
        <taxon>Burkholderiaceae</taxon>
        <taxon>Ralstonia</taxon>
    </lineage>
</organism>
<dbReference type="InterPro" id="IPR036390">
    <property type="entry name" value="WH_DNA-bd_sf"/>
</dbReference>
<protein>
    <submittedName>
        <fullName evidence="6">HTH-type transcriptional regulator DmlR</fullName>
    </submittedName>
</protein>
<feature type="domain" description="HTH lysR-type" evidence="5">
    <location>
        <begin position="1"/>
        <end position="61"/>
    </location>
</feature>
<dbReference type="InterPro" id="IPR036388">
    <property type="entry name" value="WH-like_DNA-bd_sf"/>
</dbReference>
<keyword evidence="3" id="KW-0238">DNA-binding</keyword>
<dbReference type="PROSITE" id="PS50931">
    <property type="entry name" value="HTH_LYSR"/>
    <property type="match status" value="1"/>
</dbReference>
<dbReference type="EMBL" id="CATYWO010000001">
    <property type="protein sequence ID" value="CAJ0780819.1"/>
    <property type="molecule type" value="Genomic_DNA"/>
</dbReference>
<evidence type="ECO:0000256" key="3">
    <source>
        <dbReference type="ARBA" id="ARBA00023125"/>
    </source>
</evidence>
<dbReference type="Gene3D" id="1.10.10.10">
    <property type="entry name" value="Winged helix-like DNA-binding domain superfamily/Winged helix DNA-binding domain"/>
    <property type="match status" value="1"/>
</dbReference>
<dbReference type="SUPFAM" id="SSF46785">
    <property type="entry name" value="Winged helix' DNA-binding domain"/>
    <property type="match status" value="1"/>
</dbReference>
<evidence type="ECO:0000313" key="7">
    <source>
        <dbReference type="Proteomes" id="UP001189616"/>
    </source>
</evidence>
<dbReference type="InterPro" id="IPR005119">
    <property type="entry name" value="LysR_subst-bd"/>
</dbReference>
<accession>A0ABN9IGR2</accession>
<evidence type="ECO:0000259" key="5">
    <source>
        <dbReference type="PROSITE" id="PS50931"/>
    </source>
</evidence>
<dbReference type="Pfam" id="PF03466">
    <property type="entry name" value="LysR_substrate"/>
    <property type="match status" value="1"/>
</dbReference>
<dbReference type="InterPro" id="IPR058163">
    <property type="entry name" value="LysR-type_TF_proteobact-type"/>
</dbReference>
<gene>
    <name evidence="6" type="primary">dmlR_3</name>
    <name evidence="6" type="ORF">LMG7141_01065</name>
</gene>
<dbReference type="RefSeq" id="WP_316655923.1">
    <property type="nucleotide sequence ID" value="NZ_CATYWO010000001.1"/>
</dbReference>
<proteinExistence type="inferred from homology"/>
<dbReference type="PANTHER" id="PTHR30537">
    <property type="entry name" value="HTH-TYPE TRANSCRIPTIONAL REGULATOR"/>
    <property type="match status" value="1"/>
</dbReference>
<dbReference type="Gene3D" id="3.40.190.290">
    <property type="match status" value="1"/>
</dbReference>
<comment type="caution">
    <text evidence="6">The sequence shown here is derived from an EMBL/GenBank/DDBJ whole genome shotgun (WGS) entry which is preliminary data.</text>
</comment>
<dbReference type="SUPFAM" id="SSF53850">
    <property type="entry name" value="Periplasmic binding protein-like II"/>
    <property type="match status" value="1"/>
</dbReference>